<evidence type="ECO:0000256" key="5">
    <source>
        <dbReference type="ARBA" id="ARBA00023242"/>
    </source>
</evidence>
<feature type="repeat" description="WD" evidence="8">
    <location>
        <begin position="512"/>
        <end position="553"/>
    </location>
</feature>
<feature type="region of interest" description="Disordered" evidence="9">
    <location>
        <begin position="201"/>
        <end position="226"/>
    </location>
</feature>
<feature type="compositionally biased region" description="Polar residues" evidence="9">
    <location>
        <begin position="140"/>
        <end position="149"/>
    </location>
</feature>
<evidence type="ECO:0000256" key="7">
    <source>
        <dbReference type="HAMAP-Rule" id="MF_03027"/>
    </source>
</evidence>
<evidence type="ECO:0000256" key="1">
    <source>
        <dbReference type="ARBA" id="ARBA00022517"/>
    </source>
</evidence>
<evidence type="ECO:0000313" key="12">
    <source>
        <dbReference type="Proteomes" id="UP001314205"/>
    </source>
</evidence>
<accession>A0AAV1KMU0</accession>
<dbReference type="Pfam" id="PF00400">
    <property type="entry name" value="WD40"/>
    <property type="match status" value="4"/>
</dbReference>
<feature type="region of interest" description="Disordered" evidence="9">
    <location>
        <begin position="1"/>
        <end position="188"/>
    </location>
</feature>
<dbReference type="GO" id="GO:0000466">
    <property type="term" value="P:maturation of 5.8S rRNA from tricistronic rRNA transcript (SSU-rRNA, 5.8S rRNA, LSU-rRNA)"/>
    <property type="evidence" value="ECO:0007669"/>
    <property type="project" value="UniProtKB-UniRule"/>
</dbReference>
<feature type="compositionally biased region" description="Acidic residues" evidence="9">
    <location>
        <begin position="39"/>
        <end position="54"/>
    </location>
</feature>
<dbReference type="Proteomes" id="UP001314205">
    <property type="component" value="Unassembled WGS sequence"/>
</dbReference>
<evidence type="ECO:0000259" key="10">
    <source>
        <dbReference type="SMART" id="SM01035"/>
    </source>
</evidence>
<comment type="caution">
    <text evidence="11">The sequence shown here is derived from an EMBL/GenBank/DDBJ whole genome shotgun (WGS) entry which is preliminary data.</text>
</comment>
<keyword evidence="12" id="KW-1185">Reference proteome</keyword>
<feature type="compositionally biased region" description="Basic and acidic residues" evidence="9">
    <location>
        <begin position="57"/>
        <end position="69"/>
    </location>
</feature>
<keyword evidence="5 7" id="KW-0539">Nucleus</keyword>
<evidence type="ECO:0000256" key="4">
    <source>
        <dbReference type="ARBA" id="ARBA00022737"/>
    </source>
</evidence>
<evidence type="ECO:0000256" key="3">
    <source>
        <dbReference type="ARBA" id="ARBA00022574"/>
    </source>
</evidence>
<dbReference type="PROSITE" id="PS50082">
    <property type="entry name" value="WD_REPEATS_2"/>
    <property type="match status" value="1"/>
</dbReference>
<dbReference type="InterPro" id="IPR001680">
    <property type="entry name" value="WD40_rpt"/>
</dbReference>
<proteinExistence type="inferred from homology"/>
<evidence type="ECO:0000313" key="11">
    <source>
        <dbReference type="EMBL" id="CAK1583164.1"/>
    </source>
</evidence>
<dbReference type="SMART" id="SM01035">
    <property type="entry name" value="BOP1NT"/>
    <property type="match status" value="1"/>
</dbReference>
<dbReference type="PROSITE" id="PS50294">
    <property type="entry name" value="WD_REPEATS_REGION"/>
    <property type="match status" value="1"/>
</dbReference>
<feature type="compositionally biased region" description="Basic residues" evidence="9">
    <location>
        <begin position="167"/>
        <end position="180"/>
    </location>
</feature>
<dbReference type="SMART" id="SM00320">
    <property type="entry name" value="WD40"/>
    <property type="match status" value="6"/>
</dbReference>
<reference evidence="11 12" key="1">
    <citation type="submission" date="2023-11" db="EMBL/GenBank/DDBJ databases">
        <authorList>
            <person name="Hedman E."/>
            <person name="Englund M."/>
            <person name="Stromberg M."/>
            <person name="Nyberg Akerstrom W."/>
            <person name="Nylinder S."/>
            <person name="Jareborg N."/>
            <person name="Kallberg Y."/>
            <person name="Kronander E."/>
        </authorList>
    </citation>
    <scope>NUCLEOTIDE SEQUENCE [LARGE SCALE GENOMIC DNA]</scope>
</reference>
<comment type="function">
    <text evidence="7">Required for maturation of ribosomal RNAs and formation of the large ribosomal subunit.</text>
</comment>
<keyword evidence="3 8" id="KW-0853">WD repeat</keyword>
<dbReference type="FunFam" id="2.130.10.10:FF:000061">
    <property type="entry name" value="Ribosome biogenesis protein BOP1 homolog"/>
    <property type="match status" value="1"/>
</dbReference>
<dbReference type="InterPro" id="IPR028598">
    <property type="entry name" value="BOP1/Erb1"/>
</dbReference>
<feature type="region of interest" description="Disordered" evidence="9">
    <location>
        <begin position="390"/>
        <end position="419"/>
    </location>
</feature>
<feature type="compositionally biased region" description="Acidic residues" evidence="9">
    <location>
        <begin position="212"/>
        <end position="224"/>
    </location>
</feature>
<evidence type="ECO:0000256" key="9">
    <source>
        <dbReference type="SAM" id="MobiDB-lite"/>
    </source>
</evidence>
<name>A0AAV1KMU0_9NEOP</name>
<keyword evidence="2 7" id="KW-0698">rRNA processing</keyword>
<dbReference type="HAMAP" id="MF_03027">
    <property type="entry name" value="BOP1"/>
    <property type="match status" value="1"/>
</dbReference>
<gene>
    <name evidence="11" type="ORF">PARMNEM_LOCUS4589</name>
</gene>
<dbReference type="SUPFAM" id="SSF50978">
    <property type="entry name" value="WD40 repeat-like"/>
    <property type="match status" value="1"/>
</dbReference>
<dbReference type="GO" id="GO:0070545">
    <property type="term" value="C:PeBoW complex"/>
    <property type="evidence" value="ECO:0007669"/>
    <property type="project" value="TreeGrafter"/>
</dbReference>
<feature type="compositionally biased region" description="Basic and acidic residues" evidence="9">
    <location>
        <begin position="12"/>
        <end position="21"/>
    </location>
</feature>
<dbReference type="PANTHER" id="PTHR17605:SF0">
    <property type="entry name" value="RIBOSOME BIOGENESIS PROTEIN BOP1"/>
    <property type="match status" value="1"/>
</dbReference>
<feature type="domain" description="BOP1 N-terminal" evidence="10">
    <location>
        <begin position="237"/>
        <end position="505"/>
    </location>
</feature>
<dbReference type="AlphaFoldDB" id="A0AAV1KMU0"/>
<evidence type="ECO:0000256" key="2">
    <source>
        <dbReference type="ARBA" id="ARBA00022552"/>
    </source>
</evidence>
<dbReference type="InterPro" id="IPR012953">
    <property type="entry name" value="BOP1_N_dom"/>
</dbReference>
<dbReference type="GO" id="GO:0043021">
    <property type="term" value="F:ribonucleoprotein complex binding"/>
    <property type="evidence" value="ECO:0007669"/>
    <property type="project" value="UniProtKB-UniRule"/>
</dbReference>
<dbReference type="PANTHER" id="PTHR17605">
    <property type="entry name" value="RIBOSOME BIOGENESIS PROTEIN BOP1 BLOCK OF PROLIFERATION 1 PROTEIN"/>
    <property type="match status" value="1"/>
</dbReference>
<dbReference type="Pfam" id="PF08145">
    <property type="entry name" value="BOP1NT"/>
    <property type="match status" value="1"/>
</dbReference>
<feature type="compositionally biased region" description="Acidic residues" evidence="9">
    <location>
        <begin position="87"/>
        <end position="117"/>
    </location>
</feature>
<protein>
    <recommendedName>
        <fullName evidence="7">Ribosome biogenesis protein BOP1 homolog</fullName>
    </recommendedName>
</protein>
<dbReference type="GO" id="GO:0005654">
    <property type="term" value="C:nucleoplasm"/>
    <property type="evidence" value="ECO:0007669"/>
    <property type="project" value="UniProtKB-SubCell"/>
</dbReference>
<comment type="subcellular location">
    <subcellularLocation>
        <location evidence="7">Nucleus</location>
        <location evidence="7">Nucleolus</location>
    </subcellularLocation>
    <subcellularLocation>
        <location evidence="7">Nucleus</location>
        <location evidence="7">Nucleoplasm</location>
    </subcellularLocation>
</comment>
<dbReference type="EMBL" id="CAVLGL010000046">
    <property type="protein sequence ID" value="CAK1583164.1"/>
    <property type="molecule type" value="Genomic_DNA"/>
</dbReference>
<evidence type="ECO:0000256" key="8">
    <source>
        <dbReference type="PROSITE-ProRule" id="PRU00221"/>
    </source>
</evidence>
<organism evidence="11 12">
    <name type="scientific">Parnassius mnemosyne</name>
    <name type="common">clouded apollo</name>
    <dbReference type="NCBI Taxonomy" id="213953"/>
    <lineage>
        <taxon>Eukaryota</taxon>
        <taxon>Metazoa</taxon>
        <taxon>Ecdysozoa</taxon>
        <taxon>Arthropoda</taxon>
        <taxon>Hexapoda</taxon>
        <taxon>Insecta</taxon>
        <taxon>Pterygota</taxon>
        <taxon>Neoptera</taxon>
        <taxon>Endopterygota</taxon>
        <taxon>Lepidoptera</taxon>
        <taxon>Glossata</taxon>
        <taxon>Ditrysia</taxon>
        <taxon>Papilionoidea</taxon>
        <taxon>Papilionidae</taxon>
        <taxon>Parnassiinae</taxon>
        <taxon>Parnassini</taxon>
        <taxon>Parnassius</taxon>
        <taxon>Driopa</taxon>
    </lineage>
</organism>
<keyword evidence="4" id="KW-0677">Repeat</keyword>
<dbReference type="InterPro" id="IPR015943">
    <property type="entry name" value="WD40/YVTN_repeat-like_dom_sf"/>
</dbReference>
<dbReference type="GO" id="GO:0000463">
    <property type="term" value="P:maturation of LSU-rRNA from tricistronic rRNA transcript (SSU-rRNA, 5.8S rRNA, LSU-rRNA)"/>
    <property type="evidence" value="ECO:0007669"/>
    <property type="project" value="UniProtKB-UniRule"/>
</dbReference>
<comment type="similarity">
    <text evidence="7">Belongs to the WD repeat BOP1/ERB1 family.</text>
</comment>
<sequence length="856" mass="96550">MPPYKTGLLKRKIPDESKEVEVNNSRSDEDEVLIRGELDAENDSTDSEHDDDNAASDTERDEILFHDSADSLLSDDEANESLAESSDLTDSEEDDESGDEESSHEEDGESNSDEDKAEEEKEAKPKTKAESEDSGAESGTGPTLSGSSDGSKKTKEKAINKKEFKQKPIKKKEFKPKPTKTKAVQKTTDSIDALANKIKETNVTIQPVQEKDEYESGDTSDEEERVNTAGAVPSWWYDEYEHVGYDVEGRRIARPPRRDRIDEFLRKCEDPEFWRTVRDPGTGQDIILSKQDLELIARIREGRVPNPEHDEYQPWVEWFSREVLATPLRAFPEHKRSFLPSREEQRHVSRIVHALKMGWMKTRKQIAEERKKSKEQKFYDLWGSSAAAGEGEGVRGLQRHIPAPRRPPPGHAESYNPPPEYLLDAKEMKEWNKLAQTPWKRKYTFLPTRHGSLREVAAYERFTRERFLRCLDLYLAPRAIKMRLTINPEDLVPKLPSPRDLQPFPTTEVLKFTGHTDLVRSIDFDPSGQYVVSGSDDGTVKVWETSSGRCLRTLALGCAVTRVAWTPAAGLSLLAAAAGRRLLLLNPGAGVGAHRVAARTDDLLAEPPPARDVVMDERTAACVQWETPDAAQWARGVRLSVTHFKPLLHLSWHARGDYLAATVEEAGARGVLVHQLSRRRSQLPFRRAPGRLQCAAFHPHRPLLFVATQRAVRVYDLVKQELVRKLLAGAQWISALALHPAGDNLLVASYDRKCMWFDLELSSKPYQTLRLHGGAVRAVAFHSRYPLFASAGDDQYIVVSHGMVYNDLLQNPLLVPLKQLRAPEPRGELCVLDVRFHPAQPWLLAAAADHTLRLYA</sequence>
<dbReference type="InterPro" id="IPR036322">
    <property type="entry name" value="WD40_repeat_dom_sf"/>
</dbReference>
<dbReference type="InterPro" id="IPR019775">
    <property type="entry name" value="WD40_repeat_CS"/>
</dbReference>
<evidence type="ECO:0000256" key="6">
    <source>
        <dbReference type="ARBA" id="ARBA00055102"/>
    </source>
</evidence>
<dbReference type="PROSITE" id="PS00678">
    <property type="entry name" value="WD_REPEATS_1"/>
    <property type="match status" value="1"/>
</dbReference>
<feature type="compositionally biased region" description="Basic and acidic residues" evidence="9">
    <location>
        <begin position="118"/>
        <end position="131"/>
    </location>
</feature>
<feature type="compositionally biased region" description="Basic and acidic residues" evidence="9">
    <location>
        <begin position="150"/>
        <end position="166"/>
    </location>
</feature>
<keyword evidence="1 7" id="KW-0690">Ribosome biogenesis</keyword>
<feature type="compositionally biased region" description="Pro residues" evidence="9">
    <location>
        <begin position="404"/>
        <end position="419"/>
    </location>
</feature>
<dbReference type="Gene3D" id="2.130.10.10">
    <property type="entry name" value="YVTN repeat-like/Quinoprotein amine dehydrogenase"/>
    <property type="match status" value="1"/>
</dbReference>
<dbReference type="GO" id="GO:0030687">
    <property type="term" value="C:preribosome, large subunit precursor"/>
    <property type="evidence" value="ECO:0007669"/>
    <property type="project" value="UniProtKB-UniRule"/>
</dbReference>
<comment type="function">
    <text evidence="6">Component of the PeBoW complex, which is required for maturation of 28S and 5.8S ribosomal RNAs and formation of the 60S ribosome.</text>
</comment>